<gene>
    <name evidence="7" type="ORF">GQE98_08880</name>
</gene>
<proteinExistence type="predicted"/>
<comment type="subcellular location">
    <subcellularLocation>
        <location evidence="1">Cell membrane</location>
        <topology evidence="1">Multi-pass membrane protein</topology>
    </subcellularLocation>
</comment>
<accession>A0A6L8W928</accession>
<dbReference type="RefSeq" id="WP_161315301.1">
    <property type="nucleotide sequence ID" value="NZ_WTUW01000002.1"/>
</dbReference>
<feature type="transmembrane region" description="Helical" evidence="6">
    <location>
        <begin position="83"/>
        <end position="102"/>
    </location>
</feature>
<dbReference type="CDD" id="cd06581">
    <property type="entry name" value="TM_PBP1_LivM_like"/>
    <property type="match status" value="1"/>
</dbReference>
<feature type="transmembrane region" description="Helical" evidence="6">
    <location>
        <begin position="240"/>
        <end position="267"/>
    </location>
</feature>
<feature type="transmembrane region" description="Helical" evidence="6">
    <location>
        <begin position="27"/>
        <end position="46"/>
    </location>
</feature>
<keyword evidence="3 6" id="KW-0812">Transmembrane</keyword>
<comment type="caution">
    <text evidence="7">The sequence shown here is derived from an EMBL/GenBank/DDBJ whole genome shotgun (WGS) entry which is preliminary data.</text>
</comment>
<evidence type="ECO:0000256" key="3">
    <source>
        <dbReference type="ARBA" id="ARBA00022692"/>
    </source>
</evidence>
<dbReference type="EMBL" id="WTUW01000002">
    <property type="protein sequence ID" value="MZR30747.1"/>
    <property type="molecule type" value="Genomic_DNA"/>
</dbReference>
<dbReference type="Pfam" id="PF02653">
    <property type="entry name" value="BPD_transp_2"/>
    <property type="match status" value="1"/>
</dbReference>
<dbReference type="Proteomes" id="UP000476030">
    <property type="component" value="Unassembled WGS sequence"/>
</dbReference>
<dbReference type="AlphaFoldDB" id="A0A6L8W928"/>
<dbReference type="PANTHER" id="PTHR30482">
    <property type="entry name" value="HIGH-AFFINITY BRANCHED-CHAIN AMINO ACID TRANSPORT SYSTEM PERMEASE"/>
    <property type="match status" value="1"/>
</dbReference>
<dbReference type="GO" id="GO:0005886">
    <property type="term" value="C:plasma membrane"/>
    <property type="evidence" value="ECO:0007669"/>
    <property type="project" value="UniProtKB-SubCell"/>
</dbReference>
<keyword evidence="5 6" id="KW-0472">Membrane</keyword>
<evidence type="ECO:0000256" key="2">
    <source>
        <dbReference type="ARBA" id="ARBA00022475"/>
    </source>
</evidence>
<evidence type="ECO:0000256" key="4">
    <source>
        <dbReference type="ARBA" id="ARBA00022989"/>
    </source>
</evidence>
<keyword evidence="8" id="KW-1185">Reference proteome</keyword>
<organism evidence="7 8">
    <name type="scientific">Sneathiella litorea</name>
    <dbReference type="NCBI Taxonomy" id="2606216"/>
    <lineage>
        <taxon>Bacteria</taxon>
        <taxon>Pseudomonadati</taxon>
        <taxon>Pseudomonadota</taxon>
        <taxon>Alphaproteobacteria</taxon>
        <taxon>Sneathiellales</taxon>
        <taxon>Sneathiellaceae</taxon>
        <taxon>Sneathiella</taxon>
    </lineage>
</organism>
<feature type="transmembrane region" description="Helical" evidence="6">
    <location>
        <begin position="207"/>
        <end position="228"/>
    </location>
</feature>
<evidence type="ECO:0000313" key="8">
    <source>
        <dbReference type="Proteomes" id="UP000476030"/>
    </source>
</evidence>
<feature type="transmembrane region" description="Helical" evidence="6">
    <location>
        <begin position="109"/>
        <end position="135"/>
    </location>
</feature>
<feature type="transmembrane region" description="Helical" evidence="6">
    <location>
        <begin position="273"/>
        <end position="291"/>
    </location>
</feature>
<dbReference type="GO" id="GO:0015658">
    <property type="term" value="F:branched-chain amino acid transmembrane transporter activity"/>
    <property type="evidence" value="ECO:0007669"/>
    <property type="project" value="InterPro"/>
</dbReference>
<keyword evidence="4 6" id="KW-1133">Transmembrane helix</keyword>
<evidence type="ECO:0000256" key="5">
    <source>
        <dbReference type="ARBA" id="ARBA00023136"/>
    </source>
</evidence>
<dbReference type="InterPro" id="IPR001851">
    <property type="entry name" value="ABC_transp_permease"/>
</dbReference>
<sequence>MRLRIIFSVLGIAMFFLIPKLFADYNLYQFCLIAVTSLIVLGLVIVTGIAGQISLGQSAFVALGGYGAAILATNWGVPLWLGIPLVAVLVATVGFLLGLMTLRVEGHYLALTTMAFTAIVQLALVHADAVTGGAAGMPVPSFELFGKSLSTGAELYYLIVPITALLFIVVINLNNSRTGRVFAAIRQSEIAAEAMGVNILVYKASAFAASAFLGAIGGGLLAILVTYLDPAQFGITQTVYYLAIAVVGGLLSPFGAIIGTTVFVFLPEFLQTFQTYLGLVFGIMLLGFIVLRPKGLASLIDIENLKKIVFKSRRESVGS</sequence>
<feature type="transmembrane region" description="Helical" evidence="6">
    <location>
        <begin position="155"/>
        <end position="174"/>
    </location>
</feature>
<name>A0A6L8W928_9PROT</name>
<evidence type="ECO:0000313" key="7">
    <source>
        <dbReference type="EMBL" id="MZR30747.1"/>
    </source>
</evidence>
<evidence type="ECO:0000256" key="1">
    <source>
        <dbReference type="ARBA" id="ARBA00004651"/>
    </source>
</evidence>
<evidence type="ECO:0000256" key="6">
    <source>
        <dbReference type="SAM" id="Phobius"/>
    </source>
</evidence>
<feature type="transmembrane region" description="Helical" evidence="6">
    <location>
        <begin position="5"/>
        <end position="21"/>
    </location>
</feature>
<reference evidence="7 8" key="1">
    <citation type="submission" date="2019-12" db="EMBL/GenBank/DDBJ databases">
        <title>Snethiella sp. nov. sp. isolated from sea sand.</title>
        <authorList>
            <person name="Kim J."/>
            <person name="Jeong S.E."/>
            <person name="Jung H.S."/>
            <person name="Jeon C.O."/>
        </authorList>
    </citation>
    <scope>NUCLEOTIDE SEQUENCE [LARGE SCALE GENOMIC DNA]</scope>
    <source>
        <strain evidence="7 8">DP05</strain>
    </source>
</reference>
<dbReference type="InterPro" id="IPR043428">
    <property type="entry name" value="LivM-like"/>
</dbReference>
<dbReference type="PANTHER" id="PTHR30482:SF10">
    <property type="entry name" value="HIGH-AFFINITY BRANCHED-CHAIN AMINO ACID TRANSPORT PROTEIN BRAE"/>
    <property type="match status" value="1"/>
</dbReference>
<protein>
    <submittedName>
        <fullName evidence="7">Branched-chain amino acid ABC transporter permease</fullName>
    </submittedName>
</protein>
<keyword evidence="2" id="KW-1003">Cell membrane</keyword>
<feature type="transmembrane region" description="Helical" evidence="6">
    <location>
        <begin position="58"/>
        <end position="77"/>
    </location>
</feature>